<dbReference type="InterPro" id="IPR027417">
    <property type="entry name" value="P-loop_NTPase"/>
</dbReference>
<dbReference type="SUPFAM" id="SSF52540">
    <property type="entry name" value="P-loop containing nucleoside triphosphate hydrolases"/>
    <property type="match status" value="1"/>
</dbReference>
<comment type="caution">
    <text evidence="1">The sequence shown here is derived from an EMBL/GenBank/DDBJ whole genome shotgun (WGS) entry which is preliminary data.</text>
</comment>
<reference evidence="1" key="1">
    <citation type="submission" date="2020-03" db="EMBL/GenBank/DDBJ databases">
        <title>Roseovarius gahaiensis sp. nov., isolated from Gahai Saline Lake, China.</title>
        <authorList>
            <person name="Sun X."/>
        </authorList>
    </citation>
    <scope>NUCLEOTIDE SEQUENCE</scope>
    <source>
        <strain evidence="1">GH877</strain>
    </source>
</reference>
<dbReference type="RefSeq" id="WP_167199396.1">
    <property type="nucleotide sequence ID" value="NZ_JAAORB010000042.1"/>
</dbReference>
<dbReference type="Pfam" id="PF03567">
    <property type="entry name" value="Sulfotransfer_2"/>
    <property type="match status" value="1"/>
</dbReference>
<evidence type="ECO:0000313" key="1">
    <source>
        <dbReference type="EMBL" id="NHQ75670.1"/>
    </source>
</evidence>
<proteinExistence type="predicted"/>
<dbReference type="GO" id="GO:0008146">
    <property type="term" value="F:sulfotransferase activity"/>
    <property type="evidence" value="ECO:0007669"/>
    <property type="project" value="InterPro"/>
</dbReference>
<accession>A0A967BFJ7</accession>
<evidence type="ECO:0000313" key="2">
    <source>
        <dbReference type="Proteomes" id="UP000639775"/>
    </source>
</evidence>
<dbReference type="EMBL" id="JAAORB010000042">
    <property type="protein sequence ID" value="NHQ75670.1"/>
    <property type="molecule type" value="Genomic_DNA"/>
</dbReference>
<dbReference type="GO" id="GO:0016020">
    <property type="term" value="C:membrane"/>
    <property type="evidence" value="ECO:0007669"/>
    <property type="project" value="InterPro"/>
</dbReference>
<sequence>MSVEECKIVFLHIPKTAGQTIHSELVRLIGEDAVSPIRVHTQADSPAGQFPPGYRLYSGHIDWLALDTVPDPKFVFTVLRDPFERIASFYFFLKRQAEGLSAEELARPRRVGMRRILNSSVDDYFCGGPTSWRRFIRDHYHSPYCAYLATKTLRGHSKIAECPPNEMIDRAETAAKSLGGVYSVNALSVLERDIEVVLGERPQLQGRYMNAAPKEHIGSRWQQLEAIIEKKETLAELKSFVAADCQLMSRLGMKTS</sequence>
<protein>
    <submittedName>
        <fullName evidence="1">Sulfotransferase family protein</fullName>
    </submittedName>
</protein>
<gene>
    <name evidence="1" type="ORF">HAT86_14545</name>
</gene>
<organism evidence="1 2">
    <name type="scientific">Roseovarius gahaiensis</name>
    <dbReference type="NCBI Taxonomy" id="2716691"/>
    <lineage>
        <taxon>Bacteria</taxon>
        <taxon>Pseudomonadati</taxon>
        <taxon>Pseudomonadota</taxon>
        <taxon>Alphaproteobacteria</taxon>
        <taxon>Rhodobacterales</taxon>
        <taxon>Roseobacteraceae</taxon>
        <taxon>Roseovarius</taxon>
    </lineage>
</organism>
<dbReference type="AlphaFoldDB" id="A0A967BFJ7"/>
<name>A0A967BFJ7_9RHOB</name>
<dbReference type="InterPro" id="IPR005331">
    <property type="entry name" value="Sulfotransferase"/>
</dbReference>
<dbReference type="Gene3D" id="3.40.50.300">
    <property type="entry name" value="P-loop containing nucleotide triphosphate hydrolases"/>
    <property type="match status" value="1"/>
</dbReference>
<keyword evidence="2" id="KW-1185">Reference proteome</keyword>
<dbReference type="Proteomes" id="UP000639775">
    <property type="component" value="Unassembled WGS sequence"/>
</dbReference>